<keyword evidence="2" id="KW-1185">Reference proteome</keyword>
<sequence length="262" mass="28119">MEQRNGIATKRPKIAAGRRSCRGFVAIKGLRPSQNTSASSSPNFGQHVLLFFNSCGCPGNRYSRKTGRPGRSSDVRRPELVRGPKGQTAVDFNGNVKASKPLPAELPKDFSPMQIDGDFKVNVLGGSEDLKLNGKVFPEGSEAGKKPQEAKDGYIAMDGDLKFKIPGAKNPVDVDIDGQLAVSGPIPASDFAELIKSGKIPVSGNVEVELPGDKDETQVDINGDLIVRMGLLRLLGPVSSRVERISAECLRIVLDNTRLVLN</sequence>
<accession>A0A4U5NB66</accession>
<dbReference type="AlphaFoldDB" id="A0A4U5NB66"/>
<name>A0A4U5NB66_STECR</name>
<evidence type="ECO:0000313" key="2">
    <source>
        <dbReference type="Proteomes" id="UP000298663"/>
    </source>
</evidence>
<dbReference type="Proteomes" id="UP000298663">
    <property type="component" value="Unassembled WGS sequence"/>
</dbReference>
<comment type="caution">
    <text evidence="1">The sequence shown here is derived from an EMBL/GenBank/DDBJ whole genome shotgun (WGS) entry which is preliminary data.</text>
</comment>
<reference evidence="1 2" key="2">
    <citation type="journal article" date="2019" name="G3 (Bethesda)">
        <title>Hybrid Assembly of the Genome of the Entomopathogenic Nematode Steinernema carpocapsae Identifies the X-Chromosome.</title>
        <authorList>
            <person name="Serra L."/>
            <person name="Macchietto M."/>
            <person name="Macias-Munoz A."/>
            <person name="McGill C.J."/>
            <person name="Rodriguez I.M."/>
            <person name="Rodriguez B."/>
            <person name="Murad R."/>
            <person name="Mortazavi A."/>
        </authorList>
    </citation>
    <scope>NUCLEOTIDE SEQUENCE [LARGE SCALE GENOMIC DNA]</scope>
    <source>
        <strain evidence="1 2">ALL</strain>
    </source>
</reference>
<evidence type="ECO:0000313" key="1">
    <source>
        <dbReference type="EMBL" id="TKR80076.1"/>
    </source>
</evidence>
<reference evidence="1 2" key="1">
    <citation type="journal article" date="2015" name="Genome Biol.">
        <title>Comparative genomics of Steinernema reveals deeply conserved gene regulatory networks.</title>
        <authorList>
            <person name="Dillman A.R."/>
            <person name="Macchietto M."/>
            <person name="Porter C.F."/>
            <person name="Rogers A."/>
            <person name="Williams B."/>
            <person name="Antoshechkin I."/>
            <person name="Lee M.M."/>
            <person name="Goodwin Z."/>
            <person name="Lu X."/>
            <person name="Lewis E.E."/>
            <person name="Goodrich-Blair H."/>
            <person name="Stock S.P."/>
            <person name="Adams B.J."/>
            <person name="Sternberg P.W."/>
            <person name="Mortazavi A."/>
        </authorList>
    </citation>
    <scope>NUCLEOTIDE SEQUENCE [LARGE SCALE GENOMIC DNA]</scope>
    <source>
        <strain evidence="1 2">ALL</strain>
    </source>
</reference>
<gene>
    <name evidence="1" type="ORF">L596_014206</name>
</gene>
<dbReference type="EMBL" id="AZBU02000004">
    <property type="protein sequence ID" value="TKR80076.1"/>
    <property type="molecule type" value="Genomic_DNA"/>
</dbReference>
<proteinExistence type="predicted"/>
<organism evidence="1 2">
    <name type="scientific">Steinernema carpocapsae</name>
    <name type="common">Entomopathogenic nematode</name>
    <dbReference type="NCBI Taxonomy" id="34508"/>
    <lineage>
        <taxon>Eukaryota</taxon>
        <taxon>Metazoa</taxon>
        <taxon>Ecdysozoa</taxon>
        <taxon>Nematoda</taxon>
        <taxon>Chromadorea</taxon>
        <taxon>Rhabditida</taxon>
        <taxon>Tylenchina</taxon>
        <taxon>Panagrolaimomorpha</taxon>
        <taxon>Strongyloidoidea</taxon>
        <taxon>Steinernematidae</taxon>
        <taxon>Steinernema</taxon>
    </lineage>
</organism>
<protein>
    <submittedName>
        <fullName evidence="1">Uncharacterized protein</fullName>
    </submittedName>
</protein>